<dbReference type="CDD" id="cd00508">
    <property type="entry name" value="MopB_CT_Fdh-Nap-like"/>
    <property type="match status" value="1"/>
</dbReference>
<dbReference type="Gene3D" id="2.40.40.20">
    <property type="match status" value="1"/>
</dbReference>
<comment type="caution">
    <text evidence="5">The sequence shown here is derived from an EMBL/GenBank/DDBJ whole genome shotgun (WGS) entry which is preliminary data.</text>
</comment>
<evidence type="ECO:0000313" key="5">
    <source>
        <dbReference type="EMBL" id="KID86049.1"/>
    </source>
</evidence>
<gene>
    <name evidence="5" type="ORF">MGU_06741</name>
</gene>
<dbReference type="InterPro" id="IPR009010">
    <property type="entry name" value="Asp_de-COase-like_dom_sf"/>
</dbReference>
<dbReference type="Proteomes" id="UP000031192">
    <property type="component" value="Unassembled WGS sequence"/>
</dbReference>
<dbReference type="HOGENOM" id="CLU_824075_0_0_1"/>
<keyword evidence="2" id="KW-0408">Iron</keyword>
<feature type="domain" description="Molybdopterin dinucleotide-binding" evidence="4">
    <location>
        <begin position="8"/>
        <end position="118"/>
    </location>
</feature>
<accession>A0A0B4I1A4</accession>
<dbReference type="InterPro" id="IPR050123">
    <property type="entry name" value="Prok_molybdopt-oxidoreductase"/>
</dbReference>
<dbReference type="SUPFAM" id="SSF50692">
    <property type="entry name" value="ADC-like"/>
    <property type="match status" value="1"/>
</dbReference>
<dbReference type="EMBL" id="AZNH01000024">
    <property type="protein sequence ID" value="KID86049.1"/>
    <property type="molecule type" value="Genomic_DNA"/>
</dbReference>
<dbReference type="PANTHER" id="PTHR43105">
    <property type="entry name" value="RESPIRATORY NITRATE REDUCTASE"/>
    <property type="match status" value="1"/>
</dbReference>
<sequence>MPNAEYPLRLATGRNVYHFHTRTKTGRTALQESCPGPHVRISDKDAKTFSVSDGEMVIVKSRRGEVELKPSVGKISQGQVFIPFHFGYWDSKDGRARAANELTIAEWDPISKQPTFKSGAVKIVKVPTANQPSNSKILATAKEKHTEAICAAGNKDAATSTVTPDDLAGRKRHLKLWLGETYETIHLLHEILDNLLPKLVSDSDAHFGIRSLHMICGRIRRRLEPQVEKYGEDKEAGRKHAAHFLDEAIFWTIPGDAGGQHGPLEVLFVLRGLQVYMAHIEACLTALNPVSQAIWDQGFFDAVRFSAQELGRMQSWVSHQIQVRALQTLLVPHLKEA</sequence>
<dbReference type="AlphaFoldDB" id="A0A0B4I1A4"/>
<keyword evidence="3" id="KW-0411">Iron-sulfur</keyword>
<evidence type="ECO:0000256" key="3">
    <source>
        <dbReference type="ARBA" id="ARBA00023014"/>
    </source>
</evidence>
<name>A0A0B4I1A4_METGA</name>
<evidence type="ECO:0000256" key="1">
    <source>
        <dbReference type="ARBA" id="ARBA00022723"/>
    </source>
</evidence>
<proteinExistence type="predicted"/>
<dbReference type="InterPro" id="IPR006657">
    <property type="entry name" value="MoPterin_dinucl-bd_dom"/>
</dbReference>
<dbReference type="GO" id="GO:0046872">
    <property type="term" value="F:metal ion binding"/>
    <property type="evidence" value="ECO:0007669"/>
    <property type="project" value="UniProtKB-KW"/>
</dbReference>
<dbReference type="GO" id="GO:0051536">
    <property type="term" value="F:iron-sulfur cluster binding"/>
    <property type="evidence" value="ECO:0007669"/>
    <property type="project" value="UniProtKB-KW"/>
</dbReference>
<reference evidence="5 6" key="1">
    <citation type="journal article" date="2014" name="Proc. Natl. Acad. Sci. U.S.A.">
        <title>Trajectory and genomic determinants of fungal-pathogen speciation and host adaptation.</title>
        <authorList>
            <person name="Hu X."/>
            <person name="Xiao G."/>
            <person name="Zheng P."/>
            <person name="Shang Y."/>
            <person name="Su Y."/>
            <person name="Zhang X."/>
            <person name="Liu X."/>
            <person name="Zhan S."/>
            <person name="St Leger R.J."/>
            <person name="Wang C."/>
        </authorList>
    </citation>
    <scope>NUCLEOTIDE SEQUENCE [LARGE SCALE GENOMIC DNA]</scope>
    <source>
        <strain evidence="5 6">ARSEF 977</strain>
    </source>
</reference>
<evidence type="ECO:0000256" key="2">
    <source>
        <dbReference type="ARBA" id="ARBA00023004"/>
    </source>
</evidence>
<dbReference type="PANTHER" id="PTHR43105:SF10">
    <property type="entry name" value="NADH-QUINONE OXIDOREDUCTASE SUBUNIT G"/>
    <property type="match status" value="1"/>
</dbReference>
<keyword evidence="6" id="KW-1185">Reference proteome</keyword>
<dbReference type="GO" id="GO:0016491">
    <property type="term" value="F:oxidoreductase activity"/>
    <property type="evidence" value="ECO:0007669"/>
    <property type="project" value="InterPro"/>
</dbReference>
<organism evidence="5 6">
    <name type="scientific">Metarhizium guizhouense (strain ARSEF 977)</name>
    <dbReference type="NCBI Taxonomy" id="1276136"/>
    <lineage>
        <taxon>Eukaryota</taxon>
        <taxon>Fungi</taxon>
        <taxon>Dikarya</taxon>
        <taxon>Ascomycota</taxon>
        <taxon>Pezizomycotina</taxon>
        <taxon>Sordariomycetes</taxon>
        <taxon>Hypocreomycetidae</taxon>
        <taxon>Hypocreales</taxon>
        <taxon>Clavicipitaceae</taxon>
        <taxon>Metarhizium</taxon>
    </lineage>
</organism>
<dbReference type="GO" id="GO:0043546">
    <property type="term" value="F:molybdopterin cofactor binding"/>
    <property type="evidence" value="ECO:0007669"/>
    <property type="project" value="InterPro"/>
</dbReference>
<evidence type="ECO:0000259" key="4">
    <source>
        <dbReference type="Pfam" id="PF01568"/>
    </source>
</evidence>
<protein>
    <submittedName>
        <fullName evidence="5">Nitrate reductase</fullName>
    </submittedName>
</protein>
<dbReference type="Pfam" id="PF01568">
    <property type="entry name" value="Molydop_binding"/>
    <property type="match status" value="1"/>
</dbReference>
<keyword evidence="1" id="KW-0479">Metal-binding</keyword>
<evidence type="ECO:0000313" key="6">
    <source>
        <dbReference type="Proteomes" id="UP000031192"/>
    </source>
</evidence>